<gene>
    <name evidence="2" type="ORF">O0V09_04515</name>
</gene>
<dbReference type="SUPFAM" id="SSF51182">
    <property type="entry name" value="RmlC-like cupins"/>
    <property type="match status" value="1"/>
</dbReference>
<dbReference type="CDD" id="cd02227">
    <property type="entry name" value="cupin_TM1112-like"/>
    <property type="match status" value="1"/>
</dbReference>
<comment type="caution">
    <text evidence="2">The sequence shown here is derived from an EMBL/GenBank/DDBJ whole genome shotgun (WGS) entry which is preliminary data.</text>
</comment>
<dbReference type="InterPro" id="IPR008579">
    <property type="entry name" value="UGlyAH_Cupin_dom"/>
</dbReference>
<dbReference type="Gene3D" id="2.60.120.10">
    <property type="entry name" value="Jelly Rolls"/>
    <property type="match status" value="1"/>
</dbReference>
<organism evidence="2 3">
    <name type="scientific">Dasania phycosphaerae</name>
    <dbReference type="NCBI Taxonomy" id="2950436"/>
    <lineage>
        <taxon>Bacteria</taxon>
        <taxon>Pseudomonadati</taxon>
        <taxon>Pseudomonadota</taxon>
        <taxon>Gammaproteobacteria</taxon>
        <taxon>Cellvibrionales</taxon>
        <taxon>Spongiibacteraceae</taxon>
        <taxon>Dasania</taxon>
    </lineage>
</organism>
<dbReference type="AlphaFoldDB" id="A0A9J6RJN7"/>
<dbReference type="PANTHER" id="PTHR40943:SF2">
    <property type="entry name" value="(S)-UREIDOGLYCINE AMINOHYDROLASE CUPIN DOMAIN-CONTAINING PROTEIN"/>
    <property type="match status" value="1"/>
</dbReference>
<keyword evidence="3" id="KW-1185">Reference proteome</keyword>
<evidence type="ECO:0000313" key="3">
    <source>
        <dbReference type="Proteomes" id="UP001069090"/>
    </source>
</evidence>
<feature type="domain" description="(S)-ureidoglycine aminohydrolase cupin" evidence="1">
    <location>
        <begin position="46"/>
        <end position="114"/>
    </location>
</feature>
<dbReference type="Pfam" id="PF05899">
    <property type="entry name" value="Cupin_3"/>
    <property type="match status" value="1"/>
</dbReference>
<reference evidence="2 3" key="1">
    <citation type="submission" date="2022-12" db="EMBL/GenBank/DDBJ databases">
        <title>Dasania phycosphaerae sp. nov., isolated from particulate material of the south coast of Korea.</title>
        <authorList>
            <person name="Jiang Y."/>
        </authorList>
    </citation>
    <scope>NUCLEOTIDE SEQUENCE [LARGE SCALE GENOMIC DNA]</scope>
    <source>
        <strain evidence="2 3">GY-19</strain>
    </source>
</reference>
<dbReference type="Proteomes" id="UP001069090">
    <property type="component" value="Unassembled WGS sequence"/>
</dbReference>
<dbReference type="InterPro" id="IPR011051">
    <property type="entry name" value="RmlC_Cupin_sf"/>
</dbReference>
<protein>
    <submittedName>
        <fullName evidence="2">Cupin domain-containing protein</fullName>
    </submittedName>
</protein>
<sequence length="119" mass="13564">MAKKIADLINFATSTAKVERYPTAQDRIVKGNPEQNNQLHFAVEDKFFAGEWGSEVGCWKIKYSENEYFHILSGKSILRDLDGNELEMVAGDKICVPAGFEGEWEVVEPTQKIYVIYEE</sequence>
<dbReference type="InterPro" id="IPR014710">
    <property type="entry name" value="RmlC-like_jellyroll"/>
</dbReference>
<evidence type="ECO:0000313" key="2">
    <source>
        <dbReference type="EMBL" id="MCZ0864448.1"/>
    </source>
</evidence>
<evidence type="ECO:0000259" key="1">
    <source>
        <dbReference type="Pfam" id="PF05899"/>
    </source>
</evidence>
<proteinExistence type="predicted"/>
<dbReference type="PANTHER" id="PTHR40943">
    <property type="entry name" value="CYTOPLASMIC PROTEIN-RELATED"/>
    <property type="match status" value="1"/>
</dbReference>
<dbReference type="RefSeq" id="WP_258330603.1">
    <property type="nucleotide sequence ID" value="NZ_JAPTGG010000003.1"/>
</dbReference>
<name>A0A9J6RJN7_9GAMM</name>
<dbReference type="EMBL" id="JAPTGG010000003">
    <property type="protein sequence ID" value="MCZ0864448.1"/>
    <property type="molecule type" value="Genomic_DNA"/>
</dbReference>
<accession>A0A9J6RJN7</accession>